<gene>
    <name evidence="2" type="ORF">ON753_10360</name>
</gene>
<reference evidence="2 3" key="1">
    <citation type="journal article" date="2016" name="Int. J. Syst. Evol. Microbiol.">
        <title>Labrenzia salina sp. nov., isolated from the rhizosphere of the halophyte Arthrocnemum macrostachyum.</title>
        <authorList>
            <person name="Camacho M."/>
            <person name="Redondo-Gomez S."/>
            <person name="Rodriguez-Llorente I."/>
            <person name="Rohde M."/>
            <person name="Sproer C."/>
            <person name="Schumann P."/>
            <person name="Klenk H.P."/>
            <person name="Montero-Calasanz M.D.C."/>
        </authorList>
    </citation>
    <scope>NUCLEOTIDE SEQUENCE [LARGE SCALE GENOMIC DNA]</scope>
    <source>
        <strain evidence="2 3">DSM 29163</strain>
    </source>
</reference>
<feature type="region of interest" description="Disordered" evidence="1">
    <location>
        <begin position="40"/>
        <end position="61"/>
    </location>
</feature>
<dbReference type="RefSeq" id="WP_265962440.1">
    <property type="nucleotide sequence ID" value="NZ_JAPEVI010000003.1"/>
</dbReference>
<accession>A0ABT3R0P2</accession>
<sequence length="61" mass="6441">MGRWMVLATIIHEFAHHNGAPITGGDTSAEEAVYHCGLGTSDEYYGGEDDPSTPYDPSVGG</sequence>
<organism evidence="2 3">
    <name type="scientific">Roseibium salinum</name>
    <dbReference type="NCBI Taxonomy" id="1604349"/>
    <lineage>
        <taxon>Bacteria</taxon>
        <taxon>Pseudomonadati</taxon>
        <taxon>Pseudomonadota</taxon>
        <taxon>Alphaproteobacteria</taxon>
        <taxon>Hyphomicrobiales</taxon>
        <taxon>Stappiaceae</taxon>
        <taxon>Roseibium</taxon>
    </lineage>
</organism>
<protein>
    <submittedName>
        <fullName evidence="2">Uncharacterized protein</fullName>
    </submittedName>
</protein>
<evidence type="ECO:0000256" key="1">
    <source>
        <dbReference type="SAM" id="MobiDB-lite"/>
    </source>
</evidence>
<evidence type="ECO:0000313" key="3">
    <source>
        <dbReference type="Proteomes" id="UP001300261"/>
    </source>
</evidence>
<evidence type="ECO:0000313" key="2">
    <source>
        <dbReference type="EMBL" id="MCX2722779.1"/>
    </source>
</evidence>
<name>A0ABT3R0P2_9HYPH</name>
<proteinExistence type="predicted"/>
<dbReference type="EMBL" id="JAPEVI010000003">
    <property type="protein sequence ID" value="MCX2722779.1"/>
    <property type="molecule type" value="Genomic_DNA"/>
</dbReference>
<dbReference type="Proteomes" id="UP001300261">
    <property type="component" value="Unassembled WGS sequence"/>
</dbReference>
<comment type="caution">
    <text evidence="2">The sequence shown here is derived from an EMBL/GenBank/DDBJ whole genome shotgun (WGS) entry which is preliminary data.</text>
</comment>
<keyword evidence="3" id="KW-1185">Reference proteome</keyword>